<accession>A0A9P7STC9</accession>
<organism evidence="2 3">
    <name type="scientific">Claviceps pusilla</name>
    <dbReference type="NCBI Taxonomy" id="123648"/>
    <lineage>
        <taxon>Eukaryota</taxon>
        <taxon>Fungi</taxon>
        <taxon>Dikarya</taxon>
        <taxon>Ascomycota</taxon>
        <taxon>Pezizomycotina</taxon>
        <taxon>Sordariomycetes</taxon>
        <taxon>Hypocreomycetidae</taxon>
        <taxon>Hypocreales</taxon>
        <taxon>Clavicipitaceae</taxon>
        <taxon>Claviceps</taxon>
    </lineage>
</organism>
<evidence type="ECO:0000256" key="1">
    <source>
        <dbReference type="SAM" id="MobiDB-lite"/>
    </source>
</evidence>
<dbReference type="EMBL" id="SRPW01004845">
    <property type="protein sequence ID" value="KAG5979966.1"/>
    <property type="molecule type" value="Genomic_DNA"/>
</dbReference>
<reference evidence="2" key="1">
    <citation type="journal article" date="2020" name="bioRxiv">
        <title>Whole genome comparisons of ergot fungi reveals the divergence and evolution of species within the genus Claviceps are the result of varying mechanisms driving genome evolution and host range expansion.</title>
        <authorList>
            <person name="Wyka S.A."/>
            <person name="Mondo S.J."/>
            <person name="Liu M."/>
            <person name="Dettman J."/>
            <person name="Nalam V."/>
            <person name="Broders K.D."/>
        </authorList>
    </citation>
    <scope>NUCLEOTIDE SEQUENCE</scope>
    <source>
        <strain evidence="2">CCC 602</strain>
    </source>
</reference>
<feature type="compositionally biased region" description="Low complexity" evidence="1">
    <location>
        <begin position="12"/>
        <end position="22"/>
    </location>
</feature>
<feature type="region of interest" description="Disordered" evidence="1">
    <location>
        <begin position="1"/>
        <end position="44"/>
    </location>
</feature>
<comment type="caution">
    <text evidence="2">The sequence shown here is derived from an EMBL/GenBank/DDBJ whole genome shotgun (WGS) entry which is preliminary data.</text>
</comment>
<evidence type="ECO:0000313" key="2">
    <source>
        <dbReference type="EMBL" id="KAG5979966.1"/>
    </source>
</evidence>
<proteinExistence type="predicted"/>
<evidence type="ECO:0000313" key="3">
    <source>
        <dbReference type="Proteomes" id="UP000748025"/>
    </source>
</evidence>
<protein>
    <submittedName>
        <fullName evidence="2">Uncharacterized protein</fullName>
    </submittedName>
</protein>
<sequence length="110" mass="11723">MANTFDNLGQMSSPYSPYSPSPRNKSSGPHYPATLSLRPPPVGRGAIPLGYPKWENRKLQPAEAAAAEGTIESPEPVDDDYGGQDTWYGGVAASGESGVHRDFPSAQYVV</sequence>
<gene>
    <name evidence="2" type="ORF">E4U43_006797</name>
</gene>
<name>A0A9P7STC9_9HYPO</name>
<keyword evidence="3" id="KW-1185">Reference proteome</keyword>
<feature type="region of interest" description="Disordered" evidence="1">
    <location>
        <begin position="60"/>
        <end position="96"/>
    </location>
</feature>
<dbReference type="Proteomes" id="UP000748025">
    <property type="component" value="Unassembled WGS sequence"/>
</dbReference>
<dbReference type="AlphaFoldDB" id="A0A9P7STC9"/>
<feature type="compositionally biased region" description="Polar residues" evidence="1">
    <location>
        <begin position="1"/>
        <end position="11"/>
    </location>
</feature>